<comment type="subcellular location">
    <subcellularLocation>
        <location evidence="1">Membrane</location>
        <topology evidence="1">Multi-pass membrane protein</topology>
    </subcellularLocation>
</comment>
<dbReference type="EMBL" id="AP018150">
    <property type="protein sequence ID" value="BBE08619.1"/>
    <property type="molecule type" value="Genomic_DNA"/>
</dbReference>
<keyword evidence="12" id="KW-1185">Reference proteome</keyword>
<evidence type="ECO:0000256" key="1">
    <source>
        <dbReference type="ARBA" id="ARBA00004141"/>
    </source>
</evidence>
<dbReference type="KEGG" id="mcys:MCB1EB_0458"/>
<evidence type="ECO:0000256" key="8">
    <source>
        <dbReference type="ARBA" id="ARBA00023136"/>
    </source>
</evidence>
<evidence type="ECO:0000256" key="7">
    <source>
        <dbReference type="ARBA" id="ARBA00023065"/>
    </source>
</evidence>
<evidence type="ECO:0000256" key="3">
    <source>
        <dbReference type="ARBA" id="ARBA00022448"/>
    </source>
</evidence>
<evidence type="ECO:0000313" key="11">
    <source>
        <dbReference type="EMBL" id="BBE08619.1"/>
    </source>
</evidence>
<feature type="domain" description="Cation efflux protein cytoplasmic" evidence="10">
    <location>
        <begin position="220"/>
        <end position="290"/>
    </location>
</feature>
<keyword evidence="7" id="KW-0406">Ion transport</keyword>
<dbReference type="NCBIfam" id="TIGR01297">
    <property type="entry name" value="CDF"/>
    <property type="match status" value="1"/>
</dbReference>
<evidence type="ECO:0000256" key="6">
    <source>
        <dbReference type="ARBA" id="ARBA00022989"/>
    </source>
</evidence>
<keyword evidence="5" id="KW-0864">Zinc transport</keyword>
<gene>
    <name evidence="11" type="ORF">MCB1EB_0458</name>
</gene>
<dbReference type="SUPFAM" id="SSF161111">
    <property type="entry name" value="Cation efflux protein transmembrane domain-like"/>
    <property type="match status" value="1"/>
</dbReference>
<evidence type="ECO:0000313" key="12">
    <source>
        <dbReference type="Proteomes" id="UP000282597"/>
    </source>
</evidence>
<dbReference type="RefSeq" id="WP_052393811.1">
    <property type="nucleotide sequence ID" value="NZ_AP018150.1"/>
</dbReference>
<feature type="domain" description="Cation efflux protein transmembrane" evidence="9">
    <location>
        <begin position="24"/>
        <end position="210"/>
    </location>
</feature>
<dbReference type="Pfam" id="PF01545">
    <property type="entry name" value="Cation_efflux"/>
    <property type="match status" value="1"/>
</dbReference>
<comment type="similarity">
    <text evidence="2">Belongs to the cation diffusion facilitator (CDF) transporter (TC 2.A.4) family. SLC30A subfamily.</text>
</comment>
<keyword evidence="3" id="KW-0813">Transport</keyword>
<keyword evidence="6" id="KW-1133">Transmembrane helix</keyword>
<accession>A0A2Z6ET82</accession>
<evidence type="ECO:0000256" key="2">
    <source>
        <dbReference type="ARBA" id="ARBA00008873"/>
    </source>
</evidence>
<dbReference type="Pfam" id="PF16916">
    <property type="entry name" value="ZT_dimer"/>
    <property type="match status" value="1"/>
</dbReference>
<dbReference type="InterPro" id="IPR027470">
    <property type="entry name" value="Cation_efflux_CTD"/>
</dbReference>
<dbReference type="PANTHER" id="PTHR11562">
    <property type="entry name" value="CATION EFFLUX PROTEIN/ ZINC TRANSPORTER"/>
    <property type="match status" value="1"/>
</dbReference>
<dbReference type="GO" id="GO:0005886">
    <property type="term" value="C:plasma membrane"/>
    <property type="evidence" value="ECO:0007669"/>
    <property type="project" value="TreeGrafter"/>
</dbReference>
<proteinExistence type="inferred from homology"/>
<keyword evidence="5" id="KW-0862">Zinc</keyword>
<dbReference type="SUPFAM" id="SSF160240">
    <property type="entry name" value="Cation efflux protein cytoplasmic domain-like"/>
    <property type="match status" value="1"/>
</dbReference>
<dbReference type="InterPro" id="IPR058533">
    <property type="entry name" value="Cation_efflux_TM"/>
</dbReference>
<dbReference type="InterPro" id="IPR050681">
    <property type="entry name" value="CDF/SLC30A"/>
</dbReference>
<dbReference type="AlphaFoldDB" id="A0A2Z6ET82"/>
<dbReference type="Proteomes" id="UP000282597">
    <property type="component" value="Chromosome"/>
</dbReference>
<sequence length="307" mass="32678">MVGHSHAHHEHHRPAASYGRAFALSIGLNLAIVLSQLIYGWLANSTALIADAGHNFSDVLGLILAWGAIWLAKKQPNPRYTFGLRGASILAALANAVLLLGASGWIVWEAVPRFMHPAPVAGATVFIVATVGAVINGFSAWLLMSGSRHDLNIRSAFLHMVGDAAISLAVAISGLIILWTGWHWVDPALSIGVVLLIVYSTWGLLRASLQLALGAVPANVNLLQIEHYLAGLPGVVNVCDLHVWALSTTENALTAHLSMPAGHPGDDFLTAVTQTLAHEYSIHHVTLQINLDNTMRVCALTSPEALS</sequence>
<reference evidence="11 12" key="1">
    <citation type="journal article" date="2018" name="Microbes Environ.">
        <title>Comparative Genomic Insights into Endofungal Lifestyles of Two Bacterial Endosymbionts, Mycoavidus cysteinexigens and Burkholderia rhizoxinica.</title>
        <authorList>
            <person name="Sharmin D."/>
            <person name="Guo Y."/>
            <person name="Nishizawa T."/>
            <person name="Ohshima S."/>
            <person name="Sato Y."/>
            <person name="Takashima Y."/>
            <person name="Narisawa K."/>
            <person name="Ohta H."/>
        </authorList>
    </citation>
    <scope>NUCLEOTIDE SEQUENCE [LARGE SCALE GENOMIC DNA]</scope>
    <source>
        <strain evidence="11 12">B1-EB</strain>
    </source>
</reference>
<dbReference type="GO" id="GO:0005385">
    <property type="term" value="F:zinc ion transmembrane transporter activity"/>
    <property type="evidence" value="ECO:0007669"/>
    <property type="project" value="TreeGrafter"/>
</dbReference>
<evidence type="ECO:0000259" key="9">
    <source>
        <dbReference type="Pfam" id="PF01545"/>
    </source>
</evidence>
<evidence type="ECO:0000256" key="4">
    <source>
        <dbReference type="ARBA" id="ARBA00022692"/>
    </source>
</evidence>
<evidence type="ECO:0000259" key="10">
    <source>
        <dbReference type="Pfam" id="PF16916"/>
    </source>
</evidence>
<dbReference type="InterPro" id="IPR002524">
    <property type="entry name" value="Cation_efflux"/>
</dbReference>
<dbReference type="InterPro" id="IPR027469">
    <property type="entry name" value="Cation_efflux_TMD_sf"/>
</dbReference>
<organism evidence="11 12">
    <name type="scientific">Mycoavidus cysteinexigens</name>
    <dbReference type="NCBI Taxonomy" id="1553431"/>
    <lineage>
        <taxon>Bacteria</taxon>
        <taxon>Pseudomonadati</taxon>
        <taxon>Pseudomonadota</taxon>
        <taxon>Betaproteobacteria</taxon>
        <taxon>Burkholderiales</taxon>
        <taxon>Burkholderiaceae</taxon>
        <taxon>Mycoavidus</taxon>
    </lineage>
</organism>
<keyword evidence="4" id="KW-0812">Transmembrane</keyword>
<evidence type="ECO:0000256" key="5">
    <source>
        <dbReference type="ARBA" id="ARBA00022906"/>
    </source>
</evidence>
<dbReference type="PANTHER" id="PTHR11562:SF17">
    <property type="entry name" value="RE54080P-RELATED"/>
    <property type="match status" value="1"/>
</dbReference>
<dbReference type="Gene3D" id="1.20.1510.10">
    <property type="entry name" value="Cation efflux protein transmembrane domain"/>
    <property type="match status" value="1"/>
</dbReference>
<keyword evidence="8" id="KW-0472">Membrane</keyword>
<dbReference type="InterPro" id="IPR036837">
    <property type="entry name" value="Cation_efflux_CTD_sf"/>
</dbReference>
<protein>
    <submittedName>
        <fullName evidence="11">Cation diffusion facilitator family transporter</fullName>
    </submittedName>
</protein>
<name>A0A2Z6ET82_9BURK</name>